<dbReference type="Pfam" id="PF21274">
    <property type="entry name" value="Rng_hyd_C"/>
    <property type="match status" value="1"/>
</dbReference>
<evidence type="ECO:0000259" key="4">
    <source>
        <dbReference type="Pfam" id="PF01494"/>
    </source>
</evidence>
<keyword evidence="5" id="KW-0560">Oxidoreductase</keyword>
<evidence type="ECO:0000256" key="1">
    <source>
        <dbReference type="ARBA" id="ARBA00001974"/>
    </source>
</evidence>
<dbReference type="InterPro" id="IPR002938">
    <property type="entry name" value="FAD-bd"/>
</dbReference>
<sequence>MPRDVWGQVAVVGGGPVGLLLACELAREGVGTVVVELRTAVSERPKATTLHARAVQSLVRRGHLDGLVTGVCADSPGTVTMPFHFAGIPGLTVSAPATEPEPILKCAQDELERHLERRAEAAGARILRGHRVTGLRQTGERVHLTAEGPDGPVTCSAEYVVGADGSRSSVRRLAGIEADTSPATVSALAGDVTLATRSALRPGWHRTDRGWIVVKDAPGGRTRLRTLNCSGPHPARHETPTLEELGREVSWILGEDVPMEQPRWLSRFSDFSLLARSYRAGRVLLAGDAAHLHFPIGGQGLSTGVLDAVNLGWKLAYAVRGPACEGLLDTYERERRPAAQQVIDNTRAQLALMRPDAGLDPVRALFSELLLDRTAGGCAALAARVSAQDTRLPSHHPVTASAWEGTFLYNAVLRTPAGPTDVITLLREGRPLLLLLGEGGYGDVTLPPRWKEVVSVVRAEAVPGVPCTALLVRPDGYIAWAAPDGGDGGPPVVDLAGLGEAVAV</sequence>
<dbReference type="PANTHER" id="PTHR43004:SF19">
    <property type="entry name" value="BINDING MONOOXYGENASE, PUTATIVE (JCVI)-RELATED"/>
    <property type="match status" value="1"/>
</dbReference>
<evidence type="ECO:0000313" key="6">
    <source>
        <dbReference type="Proteomes" id="UP001551584"/>
    </source>
</evidence>
<dbReference type="PROSITE" id="PS51257">
    <property type="entry name" value="PROKAR_LIPOPROTEIN"/>
    <property type="match status" value="1"/>
</dbReference>
<keyword evidence="6" id="KW-1185">Reference proteome</keyword>
<evidence type="ECO:0000256" key="3">
    <source>
        <dbReference type="ARBA" id="ARBA00022827"/>
    </source>
</evidence>
<comment type="cofactor">
    <cofactor evidence="1">
        <name>FAD</name>
        <dbReference type="ChEBI" id="CHEBI:57692"/>
    </cofactor>
</comment>
<keyword evidence="2" id="KW-0285">Flavoprotein</keyword>
<reference evidence="5 6" key="1">
    <citation type="submission" date="2024-06" db="EMBL/GenBank/DDBJ databases">
        <title>The Natural Products Discovery Center: Release of the First 8490 Sequenced Strains for Exploring Actinobacteria Biosynthetic Diversity.</title>
        <authorList>
            <person name="Kalkreuter E."/>
            <person name="Kautsar S.A."/>
            <person name="Yang D."/>
            <person name="Bader C.D."/>
            <person name="Teijaro C.N."/>
            <person name="Fluegel L."/>
            <person name="Davis C.M."/>
            <person name="Simpson J.R."/>
            <person name="Lauterbach L."/>
            <person name="Steele A.D."/>
            <person name="Gui C."/>
            <person name="Meng S."/>
            <person name="Li G."/>
            <person name="Viehrig K."/>
            <person name="Ye F."/>
            <person name="Su P."/>
            <person name="Kiefer A.F."/>
            <person name="Nichols A."/>
            <person name="Cepeda A.J."/>
            <person name="Yan W."/>
            <person name="Fan B."/>
            <person name="Jiang Y."/>
            <person name="Adhikari A."/>
            <person name="Zheng C.-J."/>
            <person name="Schuster L."/>
            <person name="Cowan T.M."/>
            <person name="Smanski M.J."/>
            <person name="Chevrette M.G."/>
            <person name="De Carvalho L.P.S."/>
            <person name="Shen B."/>
        </authorList>
    </citation>
    <scope>NUCLEOTIDE SEQUENCE [LARGE SCALE GENOMIC DNA]</scope>
    <source>
        <strain evidence="5 6">NPDC048117</strain>
    </source>
</reference>
<organism evidence="5 6">
    <name type="scientific">Streptomyces chilikensis</name>
    <dbReference type="NCBI Taxonomy" id="1194079"/>
    <lineage>
        <taxon>Bacteria</taxon>
        <taxon>Bacillati</taxon>
        <taxon>Actinomycetota</taxon>
        <taxon>Actinomycetes</taxon>
        <taxon>Kitasatosporales</taxon>
        <taxon>Streptomycetaceae</taxon>
        <taxon>Streptomyces</taxon>
    </lineage>
</organism>
<dbReference type="InterPro" id="IPR050641">
    <property type="entry name" value="RIFMO-like"/>
</dbReference>
<accession>A0ABV3EXX6</accession>
<dbReference type="PANTHER" id="PTHR43004">
    <property type="entry name" value="TRK SYSTEM POTASSIUM UPTAKE PROTEIN"/>
    <property type="match status" value="1"/>
</dbReference>
<dbReference type="InterPro" id="IPR036188">
    <property type="entry name" value="FAD/NAD-bd_sf"/>
</dbReference>
<dbReference type="SUPFAM" id="SSF51905">
    <property type="entry name" value="FAD/NAD(P)-binding domain"/>
    <property type="match status" value="1"/>
</dbReference>
<dbReference type="Gene3D" id="3.50.50.60">
    <property type="entry name" value="FAD/NAD(P)-binding domain"/>
    <property type="match status" value="1"/>
</dbReference>
<dbReference type="Proteomes" id="UP001551584">
    <property type="component" value="Unassembled WGS sequence"/>
</dbReference>
<gene>
    <name evidence="5" type="ORF">AB0D95_27765</name>
</gene>
<dbReference type="PRINTS" id="PR00420">
    <property type="entry name" value="RNGMNOXGNASE"/>
</dbReference>
<feature type="domain" description="FAD-binding" evidence="4">
    <location>
        <begin position="8"/>
        <end position="346"/>
    </location>
</feature>
<dbReference type="GO" id="GO:0004497">
    <property type="term" value="F:monooxygenase activity"/>
    <property type="evidence" value="ECO:0007669"/>
    <property type="project" value="UniProtKB-KW"/>
</dbReference>
<dbReference type="Gene3D" id="3.40.30.120">
    <property type="match status" value="1"/>
</dbReference>
<evidence type="ECO:0000256" key="2">
    <source>
        <dbReference type="ARBA" id="ARBA00022630"/>
    </source>
</evidence>
<dbReference type="Pfam" id="PF01494">
    <property type="entry name" value="FAD_binding_3"/>
    <property type="match status" value="1"/>
</dbReference>
<proteinExistence type="predicted"/>
<keyword evidence="3" id="KW-0274">FAD</keyword>
<dbReference type="EMBL" id="JBEZNA010000096">
    <property type="protein sequence ID" value="MEU9581020.1"/>
    <property type="molecule type" value="Genomic_DNA"/>
</dbReference>
<dbReference type="RefSeq" id="WP_359277256.1">
    <property type="nucleotide sequence ID" value="NZ_JBEZNA010000096.1"/>
</dbReference>
<dbReference type="Gene3D" id="3.30.70.2450">
    <property type="match status" value="1"/>
</dbReference>
<name>A0ABV3EXX6_9ACTN</name>
<evidence type="ECO:0000313" key="5">
    <source>
        <dbReference type="EMBL" id="MEU9581020.1"/>
    </source>
</evidence>
<keyword evidence="5" id="KW-0503">Monooxygenase</keyword>
<comment type="caution">
    <text evidence="5">The sequence shown here is derived from an EMBL/GenBank/DDBJ whole genome shotgun (WGS) entry which is preliminary data.</text>
</comment>
<protein>
    <submittedName>
        <fullName evidence="5">FAD-dependent monooxygenase</fullName>
    </submittedName>
</protein>